<dbReference type="NCBIfam" id="TIGR00254">
    <property type="entry name" value="GGDEF"/>
    <property type="match status" value="1"/>
</dbReference>
<name>A0A323UUA0_9RHOO</name>
<dbReference type="SUPFAM" id="SSF55073">
    <property type="entry name" value="Nucleotide cyclase"/>
    <property type="match status" value="1"/>
</dbReference>
<dbReference type="Gene3D" id="6.10.340.10">
    <property type="match status" value="1"/>
</dbReference>
<accession>A0A323UUA0</accession>
<dbReference type="InterPro" id="IPR001633">
    <property type="entry name" value="EAL_dom"/>
</dbReference>
<reference evidence="5 6" key="1">
    <citation type="submission" date="2018-06" db="EMBL/GenBank/DDBJ databases">
        <title>Azoarcus communis strain SWub3 genome.</title>
        <authorList>
            <person name="Zorraquino Salvo V."/>
            <person name="Toubiana D."/>
            <person name="Blumwald E."/>
        </authorList>
    </citation>
    <scope>NUCLEOTIDE SEQUENCE [LARGE SCALE GENOMIC DNA]</scope>
    <source>
        <strain evidence="5 6">SWub3</strain>
    </source>
</reference>
<dbReference type="GO" id="GO:0007165">
    <property type="term" value="P:signal transduction"/>
    <property type="evidence" value="ECO:0007669"/>
    <property type="project" value="InterPro"/>
</dbReference>
<feature type="domain" description="HAMP" evidence="3">
    <location>
        <begin position="202"/>
        <end position="255"/>
    </location>
</feature>
<dbReference type="InterPro" id="IPR000160">
    <property type="entry name" value="GGDEF_dom"/>
</dbReference>
<dbReference type="Gene3D" id="3.30.70.270">
    <property type="match status" value="1"/>
</dbReference>
<dbReference type="PANTHER" id="PTHR44757:SF2">
    <property type="entry name" value="BIOFILM ARCHITECTURE MAINTENANCE PROTEIN MBAA"/>
    <property type="match status" value="1"/>
</dbReference>
<dbReference type="Pfam" id="PF09984">
    <property type="entry name" value="sCache_4"/>
    <property type="match status" value="1"/>
</dbReference>
<dbReference type="InterPro" id="IPR035919">
    <property type="entry name" value="EAL_sf"/>
</dbReference>
<dbReference type="Pfam" id="PF00990">
    <property type="entry name" value="GGDEF"/>
    <property type="match status" value="1"/>
</dbReference>
<keyword evidence="1" id="KW-0472">Membrane</keyword>
<dbReference type="CDD" id="cd01949">
    <property type="entry name" value="GGDEF"/>
    <property type="match status" value="1"/>
</dbReference>
<dbReference type="PROSITE" id="PS50885">
    <property type="entry name" value="HAMP"/>
    <property type="match status" value="1"/>
</dbReference>
<dbReference type="Pfam" id="PF00672">
    <property type="entry name" value="HAMP"/>
    <property type="match status" value="1"/>
</dbReference>
<dbReference type="Gene3D" id="3.20.20.450">
    <property type="entry name" value="EAL domain"/>
    <property type="match status" value="1"/>
</dbReference>
<dbReference type="InterPro" id="IPR003660">
    <property type="entry name" value="HAMP_dom"/>
</dbReference>
<evidence type="ECO:0008006" key="7">
    <source>
        <dbReference type="Google" id="ProtNLM"/>
    </source>
</evidence>
<dbReference type="CDD" id="cd01948">
    <property type="entry name" value="EAL"/>
    <property type="match status" value="1"/>
</dbReference>
<dbReference type="OrthoDB" id="9813903at2"/>
<evidence type="ECO:0000313" key="6">
    <source>
        <dbReference type="Proteomes" id="UP000248259"/>
    </source>
</evidence>
<feature type="domain" description="EAL" evidence="2">
    <location>
        <begin position="447"/>
        <end position="692"/>
    </location>
</feature>
<dbReference type="FunFam" id="3.30.70.270:FF:000001">
    <property type="entry name" value="Diguanylate cyclase domain protein"/>
    <property type="match status" value="1"/>
</dbReference>
<dbReference type="InterPro" id="IPR052155">
    <property type="entry name" value="Biofilm_reg_signaling"/>
</dbReference>
<evidence type="ECO:0000313" key="5">
    <source>
        <dbReference type="EMBL" id="PZA16099.1"/>
    </source>
</evidence>
<protein>
    <recommendedName>
        <fullName evidence="7">GGDEF domain-containing protein</fullName>
    </recommendedName>
</protein>
<organism evidence="5 6">
    <name type="scientific">Parazoarcus communis SWub3 = DSM 12120</name>
    <dbReference type="NCBI Taxonomy" id="1121029"/>
    <lineage>
        <taxon>Bacteria</taxon>
        <taxon>Pseudomonadati</taxon>
        <taxon>Pseudomonadota</taxon>
        <taxon>Betaproteobacteria</taxon>
        <taxon>Rhodocyclales</taxon>
        <taxon>Zoogloeaceae</taxon>
        <taxon>Parazoarcus</taxon>
    </lineage>
</organism>
<gene>
    <name evidence="5" type="ORF">DNK49_13895</name>
</gene>
<dbReference type="Pfam" id="PF00563">
    <property type="entry name" value="EAL"/>
    <property type="match status" value="1"/>
</dbReference>
<comment type="caution">
    <text evidence="5">The sequence shown here is derived from an EMBL/GenBank/DDBJ whole genome shotgun (WGS) entry which is preliminary data.</text>
</comment>
<dbReference type="SMART" id="SM00052">
    <property type="entry name" value="EAL"/>
    <property type="match status" value="1"/>
</dbReference>
<proteinExistence type="predicted"/>
<dbReference type="PROSITE" id="PS50883">
    <property type="entry name" value="EAL"/>
    <property type="match status" value="1"/>
</dbReference>
<keyword evidence="6" id="KW-1185">Reference proteome</keyword>
<dbReference type="AlphaFoldDB" id="A0A323UUA0"/>
<feature type="transmembrane region" description="Helical" evidence="1">
    <location>
        <begin position="49"/>
        <end position="66"/>
    </location>
</feature>
<evidence type="ECO:0000259" key="3">
    <source>
        <dbReference type="PROSITE" id="PS50885"/>
    </source>
</evidence>
<dbReference type="SUPFAM" id="SSF158472">
    <property type="entry name" value="HAMP domain-like"/>
    <property type="match status" value="1"/>
</dbReference>
<dbReference type="SUPFAM" id="SSF141868">
    <property type="entry name" value="EAL domain-like"/>
    <property type="match status" value="1"/>
</dbReference>
<evidence type="ECO:0000259" key="4">
    <source>
        <dbReference type="PROSITE" id="PS50887"/>
    </source>
</evidence>
<keyword evidence="1" id="KW-1133">Transmembrane helix</keyword>
<dbReference type="SMART" id="SM00304">
    <property type="entry name" value="HAMP"/>
    <property type="match status" value="1"/>
</dbReference>
<dbReference type="CDD" id="cd06225">
    <property type="entry name" value="HAMP"/>
    <property type="match status" value="1"/>
</dbReference>
<dbReference type="PANTHER" id="PTHR44757">
    <property type="entry name" value="DIGUANYLATE CYCLASE DGCP"/>
    <property type="match status" value="1"/>
</dbReference>
<dbReference type="GO" id="GO:0003824">
    <property type="term" value="F:catalytic activity"/>
    <property type="evidence" value="ECO:0007669"/>
    <property type="project" value="UniProtKB-ARBA"/>
</dbReference>
<dbReference type="InterPro" id="IPR043128">
    <property type="entry name" value="Rev_trsase/Diguanyl_cyclase"/>
</dbReference>
<dbReference type="SMART" id="SM00267">
    <property type="entry name" value="GGDEF"/>
    <property type="match status" value="1"/>
</dbReference>
<feature type="domain" description="GGDEF" evidence="4">
    <location>
        <begin position="302"/>
        <end position="435"/>
    </location>
</feature>
<dbReference type="Proteomes" id="UP000248259">
    <property type="component" value="Unassembled WGS sequence"/>
</dbReference>
<feature type="transmembrane region" description="Helical" evidence="1">
    <location>
        <begin position="178"/>
        <end position="197"/>
    </location>
</feature>
<dbReference type="EMBL" id="QKOE01000009">
    <property type="protein sequence ID" value="PZA16099.1"/>
    <property type="molecule type" value="Genomic_DNA"/>
</dbReference>
<dbReference type="GO" id="GO:0016020">
    <property type="term" value="C:membrane"/>
    <property type="evidence" value="ECO:0007669"/>
    <property type="project" value="InterPro"/>
</dbReference>
<evidence type="ECO:0000256" key="1">
    <source>
        <dbReference type="SAM" id="Phobius"/>
    </source>
</evidence>
<dbReference type="InterPro" id="IPR029787">
    <property type="entry name" value="Nucleotide_cyclase"/>
</dbReference>
<keyword evidence="1" id="KW-0812">Transmembrane</keyword>
<dbReference type="PROSITE" id="PS50887">
    <property type="entry name" value="GGDEF"/>
    <property type="match status" value="1"/>
</dbReference>
<dbReference type="InterPro" id="IPR019247">
    <property type="entry name" value="Histidine_kinase_BarA_N"/>
</dbReference>
<sequence length="692" mass="75073">MMLLNRLSLRKRLLAVGLLPAALLAAALTTLFLVRSTHSMDSALSERGVAIVSFLAPASEYAVISGNQMTLSSLLQAVLEQPDVVAAAIYDREGSLLAVSGRPRIVNRDEVTNTKSATKLFVSEDRAGFAAPVESAPMFVDDWLEPHLRGAPRAPVESIGWVYVELDTMTLSNNKRDIVLSTVIVLFIGLGLAGVLASRLAGAVNAPLAGLVGAVRRIAGGDLDVRVGEDASSDELRALQLGFNSMANSISQAQKTLQMRIDEATEQLAHQATHDPLTGLPNRRAFEQALEEAIAQSRRAGDRGTLCFIDLDRFKIVNDTCGHAAGDELLQQIARLIRQRVRAEDLICRIGGDEFALILHDCRPEDALRLAESLREAVATFRFTWEGRRFSVGASIGLVRIDGRTSSAADLLVAADLACYSAKKGGRNRVVEYQPDASGGRRKTDIILNNDPPLSGGIPYGRLSLHQQKIVTLGRADVPEWIEILLRTRGADDEIASPKELLASIEPSDKLLELDLWVAEQVCFALSRRAGSSMPTLRFSLNLSAASITQASRYWTRMESLLQTTGMPADRLVVEFRTSIAEQAPDECAQFVREARRVGASIALEKLDGASIGLLRSLRPDYVKISLKTLVESYGLEAGCNLAQALCGMADALDIPTVASEVEDELLRDALHNYGFQHAQGRLISPTEPLPD</sequence>
<evidence type="ECO:0000259" key="2">
    <source>
        <dbReference type="PROSITE" id="PS50883"/>
    </source>
</evidence>